<dbReference type="AlphaFoldDB" id="A0A7M7L475"/>
<dbReference type="InterPro" id="IPR053905">
    <property type="entry name" value="EF-G-like_DII"/>
</dbReference>
<sequence length="724" mass="82072">MAASIIRTYIQSSLSKQVIEIIWREQNINCILQTMNVLHIHYQHYHITPVFTKQKKVKEDTELNLQTIFNEDKLDNLMDKQFKNKSLPVIEIWDQMTVKELANSAKRDINDVLNVLYFINKNDKYEENTILTTMPLLINVVKYLGGKHKFISKKIKKTMENKDITKRPLPNESQLIKRHPIVTIMGHVDHGKTTLLDALRNTSIAKSEFGGITQCIGAFDVTLESGERVTFLDTPGHAAFISMRHRGAHITDIVVLVVAADDGVKEQTLQSIEMAKDAKVPIIVAINKIDKPNIDIIKVQYELAKHGIVIEELGGEIQCVKISALKGINLRELTEAIIVQAELMDLKGDLEGLVEGVIIDCSNHIGRGKLVTALIQRGTLKKGCLLVSGIASAKVRSMFNDSGNPILKAKPSEVVQILGWKELPDVGDEILEVENDKILQEVIKFRQKQRAEILAKEHKAAADQKLEKHLIEYKKMLKIKRLFGKDRKIMDMVREKIIEEKRKNKNKNLTPAVNIIVKGDVAGSVEALLDIFDTYTYDTICQLNIVHYGIGFITQSDIELANTFKAIIYGFNVNATKQIKDEANKKGVSLRFYNVVYKLIDNIKKEIYDILPEVDVEEILGEAKVLQNFDIKDKNKKVNVAGCRCVKGILLKSGLYHVLRGNENIYSGKLISMRHLKEEVSSIETNYECGLRFEDPMISFQPGDTIICINIKRQKEKIEWDPGF</sequence>
<reference evidence="10" key="2">
    <citation type="submission" date="2025-04" db="UniProtKB">
        <authorList>
            <consortium name="RefSeq"/>
        </authorList>
    </citation>
    <scope>IDENTIFICATION</scope>
    <source>
        <strain evidence="10">DH4</strain>
        <tissue evidence="10">Whole body</tissue>
    </source>
</reference>
<dbReference type="InterPro" id="IPR005225">
    <property type="entry name" value="Small_GTP-bd"/>
</dbReference>
<comment type="function">
    <text evidence="6">One of the essential components for the initiation of protein synthesis. Protects formylmethionyl-tRNA from spontaneous hydrolysis and promotes its binding to the 30S ribosomal subunits. Also involved in the hydrolysis of GTP during the formation of the 70S ribosomal complex.</text>
</comment>
<dbReference type="GO" id="GO:0003924">
    <property type="term" value="F:GTPase activity"/>
    <property type="evidence" value="ECO:0007669"/>
    <property type="project" value="InterPro"/>
</dbReference>
<dbReference type="Gene3D" id="3.40.50.10050">
    <property type="entry name" value="Translation initiation factor IF- 2, domain 3"/>
    <property type="match status" value="1"/>
</dbReference>
<dbReference type="RefSeq" id="XP_026296305.1">
    <property type="nucleotide sequence ID" value="XM_026440520.1"/>
</dbReference>
<dbReference type="Gene3D" id="2.40.30.10">
    <property type="entry name" value="Translation factors"/>
    <property type="match status" value="2"/>
</dbReference>
<evidence type="ECO:0000256" key="1">
    <source>
        <dbReference type="ARBA" id="ARBA00007733"/>
    </source>
</evidence>
<evidence type="ECO:0000256" key="6">
    <source>
        <dbReference type="ARBA" id="ARBA00025162"/>
    </source>
</evidence>
<keyword evidence="2 10" id="KW-0396">Initiation factor</keyword>
<dbReference type="EnsemblMetazoa" id="XM_026440520">
    <property type="protein sequence ID" value="XP_026296305"/>
    <property type="gene ID" value="GeneID_406098"/>
</dbReference>
<dbReference type="GO" id="GO:0003743">
    <property type="term" value="F:translation initiation factor activity"/>
    <property type="evidence" value="ECO:0007669"/>
    <property type="project" value="UniProtKB-KW"/>
</dbReference>
<organism evidence="8">
    <name type="scientific">Apis mellifera</name>
    <name type="common">Honeybee</name>
    <dbReference type="NCBI Taxonomy" id="7460"/>
    <lineage>
        <taxon>Eukaryota</taxon>
        <taxon>Metazoa</taxon>
        <taxon>Ecdysozoa</taxon>
        <taxon>Arthropoda</taxon>
        <taxon>Hexapoda</taxon>
        <taxon>Insecta</taxon>
        <taxon>Pterygota</taxon>
        <taxon>Neoptera</taxon>
        <taxon>Endopterygota</taxon>
        <taxon>Hymenoptera</taxon>
        <taxon>Apocrita</taxon>
        <taxon>Aculeata</taxon>
        <taxon>Apoidea</taxon>
        <taxon>Anthophila</taxon>
        <taxon>Apidae</taxon>
        <taxon>Apis</taxon>
    </lineage>
</organism>
<feature type="domain" description="Tr-type G" evidence="7">
    <location>
        <begin position="177"/>
        <end position="347"/>
    </location>
</feature>
<keyword evidence="9" id="KW-1185">Reference proteome</keyword>
<dbReference type="InterPro" id="IPR023115">
    <property type="entry name" value="TIF_IF2_dom3"/>
</dbReference>
<dbReference type="PROSITE" id="PS51722">
    <property type="entry name" value="G_TR_2"/>
    <property type="match status" value="1"/>
</dbReference>
<evidence type="ECO:0000256" key="2">
    <source>
        <dbReference type="ARBA" id="ARBA00022540"/>
    </source>
</evidence>
<comment type="similarity">
    <text evidence="1">Belongs to the TRAFAC class translation factor GTPase superfamily. Classic translation factor GTPase family. IF-2 subfamily.</text>
</comment>
<dbReference type="InterPro" id="IPR015760">
    <property type="entry name" value="TIF_IF2"/>
</dbReference>
<dbReference type="InterPro" id="IPR036925">
    <property type="entry name" value="TIF_IF2_dom3_sf"/>
</dbReference>
<name>A0A7M7L475_APIME</name>
<gene>
    <name evidence="8" type="primary">406098</name>
    <name evidence="10" type="synonym">IF-2mt</name>
    <name evidence="10" type="synonym">Mtif2</name>
</gene>
<dbReference type="InterPro" id="IPR044145">
    <property type="entry name" value="IF2_II"/>
</dbReference>
<dbReference type="Pfam" id="PF00009">
    <property type="entry name" value="GTP_EFTU"/>
    <property type="match status" value="1"/>
</dbReference>
<reference evidence="8" key="1">
    <citation type="submission" date="2021-01" db="UniProtKB">
        <authorList>
            <consortium name="EnsemblMetazoa"/>
        </authorList>
    </citation>
    <scope>IDENTIFICATION</scope>
    <source>
        <strain evidence="8">DH4</strain>
    </source>
</reference>
<evidence type="ECO:0000256" key="4">
    <source>
        <dbReference type="ARBA" id="ARBA00022917"/>
    </source>
</evidence>
<dbReference type="FunFam" id="3.40.50.300:FF:000019">
    <property type="entry name" value="Translation initiation factor IF-2"/>
    <property type="match status" value="1"/>
</dbReference>
<dbReference type="InterPro" id="IPR000795">
    <property type="entry name" value="T_Tr_GTP-bd_dom"/>
</dbReference>
<dbReference type="GO" id="GO:0005737">
    <property type="term" value="C:cytoplasm"/>
    <property type="evidence" value="ECO:0007669"/>
    <property type="project" value="TreeGrafter"/>
</dbReference>
<protein>
    <submittedName>
        <fullName evidence="10">Translation initiation factor 2 isoform X1</fullName>
    </submittedName>
</protein>
<dbReference type="CDD" id="cd01887">
    <property type="entry name" value="IF2_eIF5B"/>
    <property type="match status" value="1"/>
</dbReference>
<dbReference type="PANTHER" id="PTHR43381">
    <property type="entry name" value="TRANSLATION INITIATION FACTOR IF-2-RELATED"/>
    <property type="match status" value="1"/>
</dbReference>
<dbReference type="FunFam" id="3.40.50.10050:FF:000001">
    <property type="entry name" value="Translation initiation factor IF-2"/>
    <property type="match status" value="1"/>
</dbReference>
<dbReference type="SUPFAM" id="SSF52156">
    <property type="entry name" value="Initiation factor IF2/eIF5b, domain 3"/>
    <property type="match status" value="1"/>
</dbReference>
<keyword evidence="4" id="KW-0648">Protein biosynthesis</keyword>
<dbReference type="FunFam" id="2.40.30.10:FF:000008">
    <property type="entry name" value="Translation initiation factor IF-2"/>
    <property type="match status" value="1"/>
</dbReference>
<dbReference type="SUPFAM" id="SSF52540">
    <property type="entry name" value="P-loop containing nucleoside triphosphate hydrolases"/>
    <property type="match status" value="1"/>
</dbReference>
<evidence type="ECO:0000256" key="3">
    <source>
        <dbReference type="ARBA" id="ARBA00022741"/>
    </source>
</evidence>
<dbReference type="Gene3D" id="3.40.50.300">
    <property type="entry name" value="P-loop containing nucleotide triphosphate hydrolases"/>
    <property type="match status" value="1"/>
</dbReference>
<evidence type="ECO:0000256" key="5">
    <source>
        <dbReference type="ARBA" id="ARBA00023134"/>
    </source>
</evidence>
<evidence type="ECO:0000313" key="8">
    <source>
        <dbReference type="EnsemblMetazoa" id="XP_026296305"/>
    </source>
</evidence>
<dbReference type="SUPFAM" id="SSF50447">
    <property type="entry name" value="Translation proteins"/>
    <property type="match status" value="2"/>
</dbReference>
<dbReference type="NCBIfam" id="TIGR00231">
    <property type="entry name" value="small_GTP"/>
    <property type="match status" value="1"/>
</dbReference>
<evidence type="ECO:0000313" key="10">
    <source>
        <dbReference type="RefSeq" id="XP_026296305.1"/>
    </source>
</evidence>
<dbReference type="Proteomes" id="UP000005203">
    <property type="component" value="Linkage group LG5"/>
</dbReference>
<keyword evidence="3" id="KW-0547">Nucleotide-binding</keyword>
<evidence type="ECO:0000259" key="7">
    <source>
        <dbReference type="PROSITE" id="PS51722"/>
    </source>
</evidence>
<dbReference type="InterPro" id="IPR027417">
    <property type="entry name" value="P-loop_NTPase"/>
</dbReference>
<dbReference type="CDD" id="cd03702">
    <property type="entry name" value="IF2_mtIF2_II"/>
    <property type="match status" value="1"/>
</dbReference>
<dbReference type="OrthoDB" id="361630at2759"/>
<dbReference type="PANTHER" id="PTHR43381:SF20">
    <property type="entry name" value="TRANSLATION INITIATION FACTOR IF-2, MITOCHONDRIAL"/>
    <property type="match status" value="1"/>
</dbReference>
<dbReference type="GO" id="GO:0005525">
    <property type="term" value="F:GTP binding"/>
    <property type="evidence" value="ECO:0007669"/>
    <property type="project" value="UniProtKB-KW"/>
</dbReference>
<dbReference type="Pfam" id="PF11987">
    <property type="entry name" value="IF-2"/>
    <property type="match status" value="1"/>
</dbReference>
<proteinExistence type="inferred from homology"/>
<accession>A0A7M7L475</accession>
<keyword evidence="5" id="KW-0342">GTP-binding</keyword>
<evidence type="ECO:0000313" key="9">
    <source>
        <dbReference type="Proteomes" id="UP000005203"/>
    </source>
</evidence>
<dbReference type="Pfam" id="PF22042">
    <property type="entry name" value="EF-G_D2"/>
    <property type="match status" value="1"/>
</dbReference>
<dbReference type="InterPro" id="IPR009000">
    <property type="entry name" value="Transl_B-barrel_sf"/>
</dbReference>
<accession>A0A8B8GX49</accession>